<evidence type="ECO:0000256" key="2">
    <source>
        <dbReference type="ARBA" id="ARBA00007703"/>
    </source>
</evidence>
<dbReference type="Proteomes" id="UP000025238">
    <property type="component" value="Chromosome"/>
</dbReference>
<dbReference type="KEGG" id="pstu:UIB01_15130"/>
<keyword evidence="5" id="KW-0282">Flagellum</keyword>
<dbReference type="InterPro" id="IPR036679">
    <property type="entry name" value="FlgN-like_sf"/>
</dbReference>
<keyword evidence="3" id="KW-1005">Bacterial flagellum biogenesis</keyword>
<accession>A0A023WU63</accession>
<name>A0A023WU63_STUST</name>
<reference evidence="5 6" key="1">
    <citation type="submission" date="2014-03" db="EMBL/GenBank/DDBJ databases">
        <title>Complete genome sequence of Pseudomonas stutzeri 19SMN4.</title>
        <authorList>
            <person name="Brunet-Galmes I."/>
            <person name="Nogales B."/>
            <person name="Busquets A."/>
            <person name="Pena A."/>
            <person name="Gomila M."/>
            <person name="Garcia-Valdes E."/>
            <person name="Lalucat J."/>
            <person name="Bennasar A."/>
            <person name="Bosch R."/>
        </authorList>
    </citation>
    <scope>NUCLEOTIDE SEQUENCE [LARGE SCALE GENOMIC DNA]</scope>
    <source>
        <strain evidence="5 6">19SMN4</strain>
    </source>
</reference>
<evidence type="ECO:0000313" key="6">
    <source>
        <dbReference type="Proteomes" id="UP000025238"/>
    </source>
</evidence>
<dbReference type="EMBL" id="CP007509">
    <property type="protein sequence ID" value="AHY43742.1"/>
    <property type="molecule type" value="Genomic_DNA"/>
</dbReference>
<gene>
    <name evidence="5" type="ORF">UIB01_15130</name>
</gene>
<keyword evidence="5" id="KW-0969">Cilium</keyword>
<dbReference type="AlphaFoldDB" id="A0A023WU63"/>
<evidence type="ECO:0000313" key="5">
    <source>
        <dbReference type="EMBL" id="AHY43742.1"/>
    </source>
</evidence>
<dbReference type="SUPFAM" id="SSF140566">
    <property type="entry name" value="FlgN-like"/>
    <property type="match status" value="1"/>
</dbReference>
<evidence type="ECO:0000256" key="1">
    <source>
        <dbReference type="ARBA" id="ARBA00002397"/>
    </source>
</evidence>
<feature type="compositionally biased region" description="Polar residues" evidence="4">
    <location>
        <begin position="146"/>
        <end position="156"/>
    </location>
</feature>
<dbReference type="OrthoDB" id="5734604at2"/>
<proteinExistence type="inferred from homology"/>
<evidence type="ECO:0000256" key="3">
    <source>
        <dbReference type="ARBA" id="ARBA00022795"/>
    </source>
</evidence>
<organism evidence="5 6">
    <name type="scientific">Stutzerimonas stutzeri</name>
    <name type="common">Pseudomonas stutzeri</name>
    <dbReference type="NCBI Taxonomy" id="316"/>
    <lineage>
        <taxon>Bacteria</taxon>
        <taxon>Pseudomonadati</taxon>
        <taxon>Pseudomonadota</taxon>
        <taxon>Gammaproteobacteria</taxon>
        <taxon>Pseudomonadales</taxon>
        <taxon>Pseudomonadaceae</taxon>
        <taxon>Stutzerimonas</taxon>
    </lineage>
</organism>
<feature type="region of interest" description="Disordered" evidence="4">
    <location>
        <begin position="134"/>
        <end position="156"/>
    </location>
</feature>
<dbReference type="Gene3D" id="1.20.58.300">
    <property type="entry name" value="FlgN-like"/>
    <property type="match status" value="1"/>
</dbReference>
<dbReference type="Pfam" id="PF05130">
    <property type="entry name" value="FlgN"/>
    <property type="match status" value="1"/>
</dbReference>
<comment type="function">
    <text evidence="1">Required for the efficient initiation of filament assembly.</text>
</comment>
<dbReference type="PATRIC" id="fig|316.97.peg.3029"/>
<keyword evidence="5" id="KW-0966">Cell projection</keyword>
<comment type="similarity">
    <text evidence="2">Belongs to the FlgN family.</text>
</comment>
<dbReference type="InterPro" id="IPR007809">
    <property type="entry name" value="FlgN-like"/>
</dbReference>
<evidence type="ECO:0000256" key="4">
    <source>
        <dbReference type="SAM" id="MobiDB-lite"/>
    </source>
</evidence>
<sequence length="156" mass="17135">MNDTALLEQLTDDIGMARELLELIDKEFKALSDRNLADLEVILTKKQPLLALLGQHGAQRSQWLRDQQLSADRSGLEQAASKSTDGPAILEKAQLLEAELESCRSANERNGRLIRANQSALGSMLGILQGKEEAPSLYDNRGGASRNKQQRPLSQA</sequence>
<protein>
    <submittedName>
        <fullName evidence="5">Flagellar biosynthesis protein FlgN</fullName>
    </submittedName>
</protein>
<dbReference type="GO" id="GO:0044780">
    <property type="term" value="P:bacterial-type flagellum assembly"/>
    <property type="evidence" value="ECO:0007669"/>
    <property type="project" value="InterPro"/>
</dbReference>